<keyword evidence="1" id="KW-0732">Signal</keyword>
<organism evidence="2 3">
    <name type="scientific">Thermogemmatispora aurantia</name>
    <dbReference type="NCBI Taxonomy" id="2045279"/>
    <lineage>
        <taxon>Bacteria</taxon>
        <taxon>Bacillati</taxon>
        <taxon>Chloroflexota</taxon>
        <taxon>Ktedonobacteria</taxon>
        <taxon>Thermogemmatisporales</taxon>
        <taxon>Thermogemmatisporaceae</taxon>
        <taxon>Thermogemmatispora</taxon>
    </lineage>
</organism>
<comment type="caution">
    <text evidence="2">The sequence shown here is derived from an EMBL/GenBank/DDBJ whole genome shotgun (WGS) entry which is preliminary data.</text>
</comment>
<sequence>MSGGAICVLLVLLCPPPQATSSAMRQSKAGIKAKGNGLLLRTGNLSSGFCPVGTEKMVMSGFVPAGTDW</sequence>
<feature type="chain" id="PRO_5023856194" description="Secreted protein" evidence="1">
    <location>
        <begin position="20"/>
        <end position="69"/>
    </location>
</feature>
<protein>
    <recommendedName>
        <fullName evidence="4">Secreted protein</fullName>
    </recommendedName>
</protein>
<reference evidence="2 3" key="1">
    <citation type="journal article" date="2019" name="Int. J. Syst. Evol. Microbiol.">
        <title>Thermogemmatispora aurantia sp. nov. and Thermogemmatispora argillosa sp. nov., within the class Ktedonobacteria, and emended description of the genus Thermogemmatispora.</title>
        <authorList>
            <person name="Zheng Y."/>
            <person name="Wang C.M."/>
            <person name="Sakai Y."/>
            <person name="Abe K."/>
            <person name="Yokota A."/>
            <person name="Yabe S."/>
        </authorList>
    </citation>
    <scope>NUCLEOTIDE SEQUENCE [LARGE SCALE GENOMIC DNA]</scope>
    <source>
        <strain evidence="2 3">A1-2</strain>
    </source>
</reference>
<dbReference type="Proteomes" id="UP000334820">
    <property type="component" value="Unassembled WGS sequence"/>
</dbReference>
<name>A0A5J4K756_9CHLR</name>
<gene>
    <name evidence="2" type="ORF">KTAU_20020</name>
</gene>
<keyword evidence="3" id="KW-1185">Reference proteome</keyword>
<proteinExistence type="predicted"/>
<evidence type="ECO:0000313" key="3">
    <source>
        <dbReference type="Proteomes" id="UP000334820"/>
    </source>
</evidence>
<evidence type="ECO:0000256" key="1">
    <source>
        <dbReference type="SAM" id="SignalP"/>
    </source>
</evidence>
<accession>A0A5J4K756</accession>
<evidence type="ECO:0008006" key="4">
    <source>
        <dbReference type="Google" id="ProtNLM"/>
    </source>
</evidence>
<dbReference type="EMBL" id="BKZV01000002">
    <property type="protein sequence ID" value="GER83365.1"/>
    <property type="molecule type" value="Genomic_DNA"/>
</dbReference>
<dbReference type="AlphaFoldDB" id="A0A5J4K756"/>
<evidence type="ECO:0000313" key="2">
    <source>
        <dbReference type="EMBL" id="GER83365.1"/>
    </source>
</evidence>
<feature type="signal peptide" evidence="1">
    <location>
        <begin position="1"/>
        <end position="19"/>
    </location>
</feature>